<dbReference type="EC" id="2.3.2.27" evidence="4"/>
<dbReference type="GO" id="GO:0008270">
    <property type="term" value="F:zinc ion binding"/>
    <property type="evidence" value="ECO:0007669"/>
    <property type="project" value="UniProtKB-KW"/>
</dbReference>
<dbReference type="AlphaFoldDB" id="A0AAD6A0C1"/>
<comment type="catalytic activity">
    <reaction evidence="1">
        <text>S-ubiquitinyl-[E2 ubiquitin-conjugating enzyme]-L-cysteine + [acceptor protein]-L-lysine = [E2 ubiquitin-conjugating enzyme]-L-cysteine + N(6)-ubiquitinyl-[acceptor protein]-L-lysine.</text>
        <dbReference type="EC" id="2.3.2.27"/>
    </reaction>
</comment>
<evidence type="ECO:0000256" key="11">
    <source>
        <dbReference type="PROSITE-ProRule" id="PRU00455"/>
    </source>
</evidence>
<evidence type="ECO:0000256" key="8">
    <source>
        <dbReference type="ARBA" id="ARBA00022786"/>
    </source>
</evidence>
<dbReference type="PANTHER" id="PTHR46632:SF16">
    <property type="entry name" value="E3 UBIQUITIN-PROTEIN LIGASE SINA-LIKE 10"/>
    <property type="match status" value="1"/>
</dbReference>
<evidence type="ECO:0000256" key="4">
    <source>
        <dbReference type="ARBA" id="ARBA00012483"/>
    </source>
</evidence>
<name>A0AAD6A0C1_9POAL</name>
<evidence type="ECO:0000256" key="6">
    <source>
        <dbReference type="ARBA" id="ARBA00022723"/>
    </source>
</evidence>
<dbReference type="InterPro" id="IPR044286">
    <property type="entry name" value="SINL_plant"/>
</dbReference>
<comment type="function">
    <text evidence="10">E3 ubiquitin-protein ligase that mediates ubiquitination and subsequent proteasomal degradation of target proteins. E3 ubiquitin ligases accept ubiquitin from an E2 ubiquitin-conjugating enzyme in the form of a thioester and then directly transfers the ubiquitin to targeted substrates. It probably triggers the ubiquitin-mediated degradation of different substrates.</text>
</comment>
<dbReference type="GO" id="GO:0061630">
    <property type="term" value="F:ubiquitin protein ligase activity"/>
    <property type="evidence" value="ECO:0007669"/>
    <property type="project" value="UniProtKB-EC"/>
</dbReference>
<dbReference type="Proteomes" id="UP001210211">
    <property type="component" value="Unassembled WGS sequence"/>
</dbReference>
<comment type="caution">
    <text evidence="13">The sequence shown here is derived from an EMBL/GenBank/DDBJ whole genome shotgun (WGS) entry which is preliminary data.</text>
</comment>
<dbReference type="PROSITE" id="PS51081">
    <property type="entry name" value="ZF_SIAH"/>
    <property type="match status" value="1"/>
</dbReference>
<dbReference type="InterPro" id="IPR049548">
    <property type="entry name" value="Sina-like_RING"/>
</dbReference>
<keyword evidence="7 11" id="KW-0863">Zinc-finger</keyword>
<evidence type="ECO:0000256" key="3">
    <source>
        <dbReference type="ARBA" id="ARBA00009119"/>
    </source>
</evidence>
<evidence type="ECO:0000256" key="7">
    <source>
        <dbReference type="ARBA" id="ARBA00022771"/>
    </source>
</evidence>
<keyword evidence="6" id="KW-0479">Metal-binding</keyword>
<keyword evidence="9" id="KW-0862">Zinc</keyword>
<feature type="domain" description="SIAH-type" evidence="12">
    <location>
        <begin position="110"/>
        <end position="168"/>
    </location>
</feature>
<dbReference type="Pfam" id="PF21362">
    <property type="entry name" value="Sina_RING"/>
    <property type="match status" value="1"/>
</dbReference>
<evidence type="ECO:0000259" key="12">
    <source>
        <dbReference type="PROSITE" id="PS51081"/>
    </source>
</evidence>
<comment type="similarity">
    <text evidence="3">Belongs to the SINA (Seven in absentia) family.</text>
</comment>
<dbReference type="InterPro" id="IPR013010">
    <property type="entry name" value="Znf_SIAH"/>
</dbReference>
<sequence length="298" mass="34371">MGSESEILTQSMATIIWEELDPFPPLDDAPEVEDIGRGEEESSDISIFVSDHDVLDCSICCEPLKPPIFQCLVGHVCCSSCYQKIYDKCHICCRTTGHNRCFAMEKLVSSIKVTCTNRRYGCNTIMPYYELKEHEQTCFYLPCYCPYSNCYSFECKRSFRNHLKTAHKARVVDFQYDQAFKVVLPKSCTVKVLAEKDYIFFLYKRDEGSLGVYGLYIVCMRASHLKEPQFWYEIKTNGLVGSNKDRYLQLWSNVESYVPKGDSETRNISLYIPPDLCLPNGDIHVFVRIQKIQDNVTS</sequence>
<evidence type="ECO:0000256" key="5">
    <source>
        <dbReference type="ARBA" id="ARBA00022679"/>
    </source>
</evidence>
<evidence type="ECO:0000256" key="2">
    <source>
        <dbReference type="ARBA" id="ARBA00004906"/>
    </source>
</evidence>
<evidence type="ECO:0000256" key="1">
    <source>
        <dbReference type="ARBA" id="ARBA00000900"/>
    </source>
</evidence>
<dbReference type="EMBL" id="JAMRDG010000001">
    <property type="protein sequence ID" value="KAJ3707376.1"/>
    <property type="molecule type" value="Genomic_DNA"/>
</dbReference>
<evidence type="ECO:0000256" key="9">
    <source>
        <dbReference type="ARBA" id="ARBA00022833"/>
    </source>
</evidence>
<gene>
    <name evidence="13" type="ORF">LUZ61_011081</name>
</gene>
<keyword evidence="5" id="KW-0808">Transferase</keyword>
<evidence type="ECO:0000313" key="13">
    <source>
        <dbReference type="EMBL" id="KAJ3707376.1"/>
    </source>
</evidence>
<proteinExistence type="inferred from homology"/>
<organism evidence="13 14">
    <name type="scientific">Rhynchospora tenuis</name>
    <dbReference type="NCBI Taxonomy" id="198213"/>
    <lineage>
        <taxon>Eukaryota</taxon>
        <taxon>Viridiplantae</taxon>
        <taxon>Streptophyta</taxon>
        <taxon>Embryophyta</taxon>
        <taxon>Tracheophyta</taxon>
        <taxon>Spermatophyta</taxon>
        <taxon>Magnoliopsida</taxon>
        <taxon>Liliopsida</taxon>
        <taxon>Poales</taxon>
        <taxon>Cyperaceae</taxon>
        <taxon>Cyperoideae</taxon>
        <taxon>Rhynchosporeae</taxon>
        <taxon>Rhynchospora</taxon>
    </lineage>
</organism>
<reference evidence="13 14" key="1">
    <citation type="journal article" date="2022" name="Cell">
        <title>Repeat-based holocentromeres influence genome architecture and karyotype evolution.</title>
        <authorList>
            <person name="Hofstatter P.G."/>
            <person name="Thangavel G."/>
            <person name="Lux T."/>
            <person name="Neumann P."/>
            <person name="Vondrak T."/>
            <person name="Novak P."/>
            <person name="Zhang M."/>
            <person name="Costa L."/>
            <person name="Castellani M."/>
            <person name="Scott A."/>
            <person name="Toegelov H."/>
            <person name="Fuchs J."/>
            <person name="Mata-Sucre Y."/>
            <person name="Dias Y."/>
            <person name="Vanzela A.L.L."/>
            <person name="Huettel B."/>
            <person name="Almeida C.C.S."/>
            <person name="Simkova H."/>
            <person name="Souza G."/>
            <person name="Pedrosa-Harand A."/>
            <person name="Macas J."/>
            <person name="Mayer K.F.X."/>
            <person name="Houben A."/>
            <person name="Marques A."/>
        </authorList>
    </citation>
    <scope>NUCLEOTIDE SEQUENCE [LARGE SCALE GENOMIC DNA]</scope>
    <source>
        <strain evidence="13">RhyTen1mFocal</strain>
    </source>
</reference>
<keyword evidence="14" id="KW-1185">Reference proteome</keyword>
<dbReference type="CDD" id="cd16571">
    <property type="entry name" value="RING-HC_SIAHs"/>
    <property type="match status" value="1"/>
</dbReference>
<dbReference type="Pfam" id="PF21361">
    <property type="entry name" value="Sina_ZnF"/>
    <property type="match status" value="1"/>
</dbReference>
<evidence type="ECO:0000256" key="10">
    <source>
        <dbReference type="ARBA" id="ARBA00024004"/>
    </source>
</evidence>
<dbReference type="InterPro" id="IPR013083">
    <property type="entry name" value="Znf_RING/FYVE/PHD"/>
</dbReference>
<keyword evidence="8" id="KW-0833">Ubl conjugation pathway</keyword>
<dbReference type="SUPFAM" id="SSF49599">
    <property type="entry name" value="TRAF domain-like"/>
    <property type="match status" value="1"/>
</dbReference>
<dbReference type="PANTHER" id="PTHR46632">
    <property type="entry name" value="E3 UBIQUITIN-PROTEIN LIGASE SINA-LIKE 4"/>
    <property type="match status" value="1"/>
</dbReference>
<dbReference type="Gene3D" id="3.30.40.10">
    <property type="entry name" value="Zinc/RING finger domain, C3HC4 (zinc finger)"/>
    <property type="match status" value="1"/>
</dbReference>
<protein>
    <recommendedName>
        <fullName evidence="4">RING-type E3 ubiquitin transferase</fullName>
        <ecNumber evidence="4">2.3.2.27</ecNumber>
    </recommendedName>
</protein>
<accession>A0AAD6A0C1</accession>
<comment type="pathway">
    <text evidence="2">Protein modification; protein ubiquitination.</text>
</comment>
<evidence type="ECO:0000313" key="14">
    <source>
        <dbReference type="Proteomes" id="UP001210211"/>
    </source>
</evidence>